<reference evidence="1" key="1">
    <citation type="submission" date="2021-02" db="EMBL/GenBank/DDBJ databases">
        <authorList>
            <person name="Nowell W R."/>
        </authorList>
    </citation>
    <scope>NUCLEOTIDE SEQUENCE</scope>
</reference>
<proteinExistence type="predicted"/>
<dbReference type="PANTHER" id="PTHR16228:SF7">
    <property type="entry name" value="SLC41A_MGTE INTEGRAL MEMBRANE DOMAIN-CONTAINING PROTEIN"/>
    <property type="match status" value="1"/>
</dbReference>
<feature type="non-terminal residue" evidence="1">
    <location>
        <position position="1"/>
    </location>
</feature>
<gene>
    <name evidence="1" type="ORF">OXD698_LOCUS43396</name>
</gene>
<evidence type="ECO:0000313" key="1">
    <source>
        <dbReference type="EMBL" id="CAF4250291.1"/>
    </source>
</evidence>
<dbReference type="PANTHER" id="PTHR16228">
    <property type="entry name" value="DIVALENT CATION TRANSPORTER SOLUTE CARRIER FAMILY 41"/>
    <property type="match status" value="1"/>
</dbReference>
<name>A0A820EKR9_9BILA</name>
<organism evidence="1 2">
    <name type="scientific">Adineta steineri</name>
    <dbReference type="NCBI Taxonomy" id="433720"/>
    <lineage>
        <taxon>Eukaryota</taxon>
        <taxon>Metazoa</taxon>
        <taxon>Spiralia</taxon>
        <taxon>Gnathifera</taxon>
        <taxon>Rotifera</taxon>
        <taxon>Eurotatoria</taxon>
        <taxon>Bdelloidea</taxon>
        <taxon>Adinetida</taxon>
        <taxon>Adinetidae</taxon>
        <taxon>Adineta</taxon>
    </lineage>
</organism>
<dbReference type="GO" id="GO:0008324">
    <property type="term" value="F:monoatomic cation transmembrane transporter activity"/>
    <property type="evidence" value="ECO:0007669"/>
    <property type="project" value="InterPro"/>
</dbReference>
<comment type="caution">
    <text evidence="1">The sequence shown here is derived from an EMBL/GenBank/DDBJ whole genome shotgun (WGS) entry which is preliminary data.</text>
</comment>
<dbReference type="Proteomes" id="UP000663844">
    <property type="component" value="Unassembled WGS sequence"/>
</dbReference>
<dbReference type="InterPro" id="IPR045349">
    <property type="entry name" value="SLC41A1-3"/>
</dbReference>
<sequence length="66" mass="7704">MIYCGTTSFYSFYDSRIWYGCCWISFERVKELNIFKEITEIYILVSALLGLKGNVEMTLASRLSTQ</sequence>
<accession>A0A820EKR9</accession>
<dbReference type="EMBL" id="CAJOAZ010012312">
    <property type="protein sequence ID" value="CAF4250291.1"/>
    <property type="molecule type" value="Genomic_DNA"/>
</dbReference>
<protein>
    <submittedName>
        <fullName evidence="1">Uncharacterized protein</fullName>
    </submittedName>
</protein>
<dbReference type="AlphaFoldDB" id="A0A820EKR9"/>
<dbReference type="GO" id="GO:0005886">
    <property type="term" value="C:plasma membrane"/>
    <property type="evidence" value="ECO:0007669"/>
    <property type="project" value="TreeGrafter"/>
</dbReference>
<evidence type="ECO:0000313" key="2">
    <source>
        <dbReference type="Proteomes" id="UP000663844"/>
    </source>
</evidence>